<dbReference type="NCBIfam" id="TIGR00150">
    <property type="entry name" value="T6A_YjeE"/>
    <property type="match status" value="1"/>
</dbReference>
<evidence type="ECO:0000256" key="5">
    <source>
        <dbReference type="ARBA" id="ARBA00022694"/>
    </source>
</evidence>
<dbReference type="EMBL" id="JBHTBW010000031">
    <property type="protein sequence ID" value="MFC7441612.1"/>
    <property type="molecule type" value="Genomic_DNA"/>
</dbReference>
<evidence type="ECO:0000256" key="7">
    <source>
        <dbReference type="ARBA" id="ARBA00022741"/>
    </source>
</evidence>
<evidence type="ECO:0000256" key="10">
    <source>
        <dbReference type="ARBA" id="ARBA00032441"/>
    </source>
</evidence>
<dbReference type="RefSeq" id="WP_379864912.1">
    <property type="nucleotide sequence ID" value="NZ_JBHTBW010000031.1"/>
</dbReference>
<keyword evidence="8" id="KW-0067">ATP-binding</keyword>
<gene>
    <name evidence="11" type="primary">tsaE</name>
    <name evidence="11" type="ORF">ACFQNG_10685</name>
</gene>
<name>A0ABW2RKM0_9BACL</name>
<keyword evidence="5" id="KW-0819">tRNA processing</keyword>
<dbReference type="Gene3D" id="3.40.50.300">
    <property type="entry name" value="P-loop containing nucleotide triphosphate hydrolases"/>
    <property type="match status" value="1"/>
</dbReference>
<comment type="similarity">
    <text evidence="2">Belongs to the TsaE family.</text>
</comment>
<sequence length="152" mass="16875">MEKVCVLTTASEQETRAVALKLVTLLGTGDVLALEGDLGAGKTTFAKGIAEGLAIEEEVDSPTFTIIKEYEGTLPLYHMDVYRLDGFEELGLEEYFYGDGICLVEWASRVEAWLPEETLWLRFSVRGDGTREIAFYAGHSRWESICKELGIG</sequence>
<keyword evidence="7" id="KW-0547">Nucleotide-binding</keyword>
<dbReference type="SUPFAM" id="SSF52540">
    <property type="entry name" value="P-loop containing nucleoside triphosphate hydrolases"/>
    <property type="match status" value="1"/>
</dbReference>
<evidence type="ECO:0000256" key="8">
    <source>
        <dbReference type="ARBA" id="ARBA00022840"/>
    </source>
</evidence>
<keyword evidence="6" id="KW-0479">Metal-binding</keyword>
<dbReference type="PANTHER" id="PTHR33540">
    <property type="entry name" value="TRNA THREONYLCARBAMOYLADENOSINE BIOSYNTHESIS PROTEIN TSAE"/>
    <property type="match status" value="1"/>
</dbReference>
<evidence type="ECO:0000256" key="9">
    <source>
        <dbReference type="ARBA" id="ARBA00022842"/>
    </source>
</evidence>
<proteinExistence type="inferred from homology"/>
<dbReference type="Pfam" id="PF02367">
    <property type="entry name" value="TsaE"/>
    <property type="match status" value="1"/>
</dbReference>
<keyword evidence="12" id="KW-1185">Reference proteome</keyword>
<accession>A0ABW2RKM0</accession>
<reference evidence="12" key="1">
    <citation type="journal article" date="2019" name="Int. J. Syst. Evol. Microbiol.">
        <title>The Global Catalogue of Microorganisms (GCM) 10K type strain sequencing project: providing services to taxonomists for standard genome sequencing and annotation.</title>
        <authorList>
            <consortium name="The Broad Institute Genomics Platform"/>
            <consortium name="The Broad Institute Genome Sequencing Center for Infectious Disease"/>
            <person name="Wu L."/>
            <person name="Ma J."/>
        </authorList>
    </citation>
    <scope>NUCLEOTIDE SEQUENCE [LARGE SCALE GENOMIC DNA]</scope>
    <source>
        <strain evidence="12">CGMCC 1.12942</strain>
    </source>
</reference>
<evidence type="ECO:0000256" key="3">
    <source>
        <dbReference type="ARBA" id="ARBA00019010"/>
    </source>
</evidence>
<evidence type="ECO:0000256" key="4">
    <source>
        <dbReference type="ARBA" id="ARBA00022490"/>
    </source>
</evidence>
<dbReference type="InterPro" id="IPR027417">
    <property type="entry name" value="P-loop_NTPase"/>
</dbReference>
<evidence type="ECO:0000313" key="11">
    <source>
        <dbReference type="EMBL" id="MFC7441612.1"/>
    </source>
</evidence>
<keyword evidence="9" id="KW-0460">Magnesium</keyword>
<dbReference type="InterPro" id="IPR003442">
    <property type="entry name" value="T6A_TsaE"/>
</dbReference>
<comment type="subcellular location">
    <subcellularLocation>
        <location evidence="1">Cytoplasm</location>
    </subcellularLocation>
</comment>
<evidence type="ECO:0000256" key="6">
    <source>
        <dbReference type="ARBA" id="ARBA00022723"/>
    </source>
</evidence>
<evidence type="ECO:0000313" key="12">
    <source>
        <dbReference type="Proteomes" id="UP001596500"/>
    </source>
</evidence>
<protein>
    <recommendedName>
        <fullName evidence="3">tRNA threonylcarbamoyladenosine biosynthesis protein TsaE</fullName>
    </recommendedName>
    <alternativeName>
        <fullName evidence="10">t(6)A37 threonylcarbamoyladenosine biosynthesis protein TsaE</fullName>
    </alternativeName>
</protein>
<evidence type="ECO:0000256" key="1">
    <source>
        <dbReference type="ARBA" id="ARBA00004496"/>
    </source>
</evidence>
<organism evidence="11 12">
    <name type="scientific">Laceyella putida</name>
    <dbReference type="NCBI Taxonomy" id="110101"/>
    <lineage>
        <taxon>Bacteria</taxon>
        <taxon>Bacillati</taxon>
        <taxon>Bacillota</taxon>
        <taxon>Bacilli</taxon>
        <taxon>Bacillales</taxon>
        <taxon>Thermoactinomycetaceae</taxon>
        <taxon>Laceyella</taxon>
    </lineage>
</organism>
<comment type="caution">
    <text evidence="11">The sequence shown here is derived from an EMBL/GenBank/DDBJ whole genome shotgun (WGS) entry which is preliminary data.</text>
</comment>
<keyword evidence="4" id="KW-0963">Cytoplasm</keyword>
<dbReference type="Proteomes" id="UP001596500">
    <property type="component" value="Unassembled WGS sequence"/>
</dbReference>
<dbReference type="PANTHER" id="PTHR33540:SF2">
    <property type="entry name" value="TRNA THREONYLCARBAMOYLADENOSINE BIOSYNTHESIS PROTEIN TSAE"/>
    <property type="match status" value="1"/>
</dbReference>
<evidence type="ECO:0000256" key="2">
    <source>
        <dbReference type="ARBA" id="ARBA00007599"/>
    </source>
</evidence>